<feature type="transmembrane region" description="Helical" evidence="7">
    <location>
        <begin position="195"/>
        <end position="218"/>
    </location>
</feature>
<reference evidence="10" key="1">
    <citation type="journal article" date="2019" name="Int. J. Syst. Evol. Microbiol.">
        <title>The Global Catalogue of Microorganisms (GCM) 10K type strain sequencing project: providing services to taxonomists for standard genome sequencing and annotation.</title>
        <authorList>
            <consortium name="The Broad Institute Genomics Platform"/>
            <consortium name="The Broad Institute Genome Sequencing Center for Infectious Disease"/>
            <person name="Wu L."/>
            <person name="Ma J."/>
        </authorList>
    </citation>
    <scope>NUCLEOTIDE SEQUENCE [LARGE SCALE GENOMIC DNA]</scope>
    <source>
        <strain evidence="10">JCM 8201</strain>
    </source>
</reference>
<feature type="domain" description="Major facilitator superfamily (MFS) profile" evidence="8">
    <location>
        <begin position="44"/>
        <end position="530"/>
    </location>
</feature>
<sequence>MAAPPVSEGSADRQAVVSGGTDALRRQITYEERHMNTNLSKWGTLVVSCVAVLVLSVDLTALHLAIPLLTAELGPSATEILWIADGYGFALAGLLITMGWVGDRVGRKKLLLIGAAAFGTASALTAYAHTTETLVAGRVLLGAAGATIMPSALALVRNAFDEPGERTMAVGAFAGVGGLGVGLGPLLGGALLDRFWWGAVFLINVPLMAVVVAAGLVVLRESRDPRPGGLDPLSVLMSAAGTVGVIYSVKEIAADGFGAARAAAGLGALVVLVLFVRRQSRIPDPLIDVRLFRIPAFSGSIGINLFAMFALVAQSLVFAQFWQLVLGWSPLKAGLAGLPGAIGAMAGGAALAPPLISAMGRSRTIAIGLFVSACTFTAFTGFGADLNYWAFLPLLFASGLGMGLAMAVTSDTILASVPKERAGAASAISETATELGGALGMALLGSVVNAVYRTSVTLPGGLPEDASAKAGDSLPGAYEAASAIPQDVAGRVLDAARLAYVDAMHAALLCSAFLALVSAVAALLSLRSVPRELEEQVVDA</sequence>
<evidence type="ECO:0000313" key="10">
    <source>
        <dbReference type="Proteomes" id="UP001501842"/>
    </source>
</evidence>
<keyword evidence="3" id="KW-1003">Cell membrane</keyword>
<evidence type="ECO:0000256" key="7">
    <source>
        <dbReference type="SAM" id="Phobius"/>
    </source>
</evidence>
<feature type="transmembrane region" description="Helical" evidence="7">
    <location>
        <begin position="80"/>
        <end position="101"/>
    </location>
</feature>
<keyword evidence="2" id="KW-0813">Transport</keyword>
<feature type="transmembrane region" description="Helical" evidence="7">
    <location>
        <begin position="333"/>
        <end position="352"/>
    </location>
</feature>
<evidence type="ECO:0000256" key="6">
    <source>
        <dbReference type="ARBA" id="ARBA00023136"/>
    </source>
</evidence>
<evidence type="ECO:0000256" key="2">
    <source>
        <dbReference type="ARBA" id="ARBA00022448"/>
    </source>
</evidence>
<dbReference type="PROSITE" id="PS50850">
    <property type="entry name" value="MFS"/>
    <property type="match status" value="1"/>
</dbReference>
<feature type="transmembrane region" description="Helical" evidence="7">
    <location>
        <begin position="110"/>
        <end position="129"/>
    </location>
</feature>
<feature type="transmembrane region" description="Helical" evidence="7">
    <location>
        <begin position="388"/>
        <end position="414"/>
    </location>
</feature>
<keyword evidence="5 7" id="KW-1133">Transmembrane helix</keyword>
<evidence type="ECO:0000259" key="8">
    <source>
        <dbReference type="PROSITE" id="PS50850"/>
    </source>
</evidence>
<keyword evidence="6 7" id="KW-0472">Membrane</keyword>
<comment type="subcellular location">
    <subcellularLocation>
        <location evidence="1">Cell membrane</location>
        <topology evidence="1">Multi-pass membrane protein</topology>
    </subcellularLocation>
</comment>
<dbReference type="CDD" id="cd17321">
    <property type="entry name" value="MFS_MMR_MDR_like"/>
    <property type="match status" value="1"/>
</dbReference>
<dbReference type="PANTHER" id="PTHR42718:SF47">
    <property type="entry name" value="METHYL VIOLOGEN RESISTANCE PROTEIN SMVA"/>
    <property type="match status" value="1"/>
</dbReference>
<keyword evidence="10" id="KW-1185">Reference proteome</keyword>
<feature type="transmembrane region" description="Helical" evidence="7">
    <location>
        <begin position="503"/>
        <end position="526"/>
    </location>
</feature>
<keyword evidence="4 7" id="KW-0812">Transmembrane</keyword>
<name>A0ABP6GQQ6_9ACTN</name>
<feature type="transmembrane region" description="Helical" evidence="7">
    <location>
        <begin position="256"/>
        <end position="276"/>
    </location>
</feature>
<dbReference type="EMBL" id="BAAATZ010000015">
    <property type="protein sequence ID" value="GAA2729175.1"/>
    <property type="molecule type" value="Genomic_DNA"/>
</dbReference>
<feature type="transmembrane region" description="Helical" evidence="7">
    <location>
        <begin position="297"/>
        <end position="321"/>
    </location>
</feature>
<evidence type="ECO:0000256" key="4">
    <source>
        <dbReference type="ARBA" id="ARBA00022692"/>
    </source>
</evidence>
<feature type="transmembrane region" description="Helical" evidence="7">
    <location>
        <begin position="135"/>
        <end position="156"/>
    </location>
</feature>
<gene>
    <name evidence="9" type="ORF">GCM10010439_39020</name>
</gene>
<dbReference type="Proteomes" id="UP001501842">
    <property type="component" value="Unassembled WGS sequence"/>
</dbReference>
<dbReference type="PRINTS" id="PR01036">
    <property type="entry name" value="TCRTETB"/>
</dbReference>
<feature type="transmembrane region" description="Helical" evidence="7">
    <location>
        <begin position="168"/>
        <end position="189"/>
    </location>
</feature>
<organism evidence="9 10">
    <name type="scientific">Actinocorallia aurantiaca</name>
    <dbReference type="NCBI Taxonomy" id="46204"/>
    <lineage>
        <taxon>Bacteria</taxon>
        <taxon>Bacillati</taxon>
        <taxon>Actinomycetota</taxon>
        <taxon>Actinomycetes</taxon>
        <taxon>Streptosporangiales</taxon>
        <taxon>Thermomonosporaceae</taxon>
        <taxon>Actinocorallia</taxon>
    </lineage>
</organism>
<comment type="caution">
    <text evidence="9">The sequence shown here is derived from an EMBL/GenBank/DDBJ whole genome shotgun (WGS) entry which is preliminary data.</text>
</comment>
<dbReference type="PANTHER" id="PTHR42718">
    <property type="entry name" value="MAJOR FACILITATOR SUPERFAMILY MULTIDRUG TRANSPORTER MFSC"/>
    <property type="match status" value="1"/>
</dbReference>
<evidence type="ECO:0000313" key="9">
    <source>
        <dbReference type="EMBL" id="GAA2729175.1"/>
    </source>
</evidence>
<evidence type="ECO:0000256" key="3">
    <source>
        <dbReference type="ARBA" id="ARBA00022475"/>
    </source>
</evidence>
<accession>A0ABP6GQQ6</accession>
<dbReference type="InterPro" id="IPR011701">
    <property type="entry name" value="MFS"/>
</dbReference>
<dbReference type="Pfam" id="PF07690">
    <property type="entry name" value="MFS_1"/>
    <property type="match status" value="1"/>
</dbReference>
<proteinExistence type="predicted"/>
<feature type="transmembrane region" description="Helical" evidence="7">
    <location>
        <begin position="364"/>
        <end position="382"/>
    </location>
</feature>
<dbReference type="InterPro" id="IPR020846">
    <property type="entry name" value="MFS_dom"/>
</dbReference>
<dbReference type="Gene3D" id="1.20.1250.20">
    <property type="entry name" value="MFS general substrate transporter like domains"/>
    <property type="match status" value="1"/>
</dbReference>
<protein>
    <submittedName>
        <fullName evidence="9">MFS transporter</fullName>
    </submittedName>
</protein>
<feature type="transmembrane region" description="Helical" evidence="7">
    <location>
        <begin position="230"/>
        <end position="250"/>
    </location>
</feature>
<evidence type="ECO:0000256" key="1">
    <source>
        <dbReference type="ARBA" id="ARBA00004651"/>
    </source>
</evidence>
<feature type="transmembrane region" description="Helical" evidence="7">
    <location>
        <begin position="42"/>
        <end position="68"/>
    </location>
</feature>
<evidence type="ECO:0000256" key="5">
    <source>
        <dbReference type="ARBA" id="ARBA00022989"/>
    </source>
</evidence>
<dbReference type="SUPFAM" id="SSF103473">
    <property type="entry name" value="MFS general substrate transporter"/>
    <property type="match status" value="1"/>
</dbReference>
<dbReference type="Gene3D" id="1.20.1720.10">
    <property type="entry name" value="Multidrug resistance protein D"/>
    <property type="match status" value="1"/>
</dbReference>
<dbReference type="InterPro" id="IPR036259">
    <property type="entry name" value="MFS_trans_sf"/>
</dbReference>